<evidence type="ECO:0000313" key="2">
    <source>
        <dbReference type="EMBL" id="ORJ30838.1"/>
    </source>
</evidence>
<feature type="chain" id="PRO_5012846262" description="Lipoprotein" evidence="1">
    <location>
        <begin position="28"/>
        <end position="384"/>
    </location>
</feature>
<keyword evidence="1" id="KW-0732">Signal</keyword>
<comment type="caution">
    <text evidence="2">The sequence shown here is derived from an EMBL/GenBank/DDBJ whole genome shotgun (WGS) entry which is preliminary data.</text>
</comment>
<evidence type="ECO:0008006" key="4">
    <source>
        <dbReference type="Google" id="ProtNLM"/>
    </source>
</evidence>
<evidence type="ECO:0000256" key="1">
    <source>
        <dbReference type="SAM" id="SignalP"/>
    </source>
</evidence>
<organism evidence="2 3">
    <name type="scientific">Streptococcus oralis subsp. tigurinus</name>
    <dbReference type="NCBI Taxonomy" id="1077464"/>
    <lineage>
        <taxon>Bacteria</taxon>
        <taxon>Bacillati</taxon>
        <taxon>Bacillota</taxon>
        <taxon>Bacilli</taxon>
        <taxon>Lactobacillales</taxon>
        <taxon>Streptococcaceae</taxon>
        <taxon>Streptococcus</taxon>
    </lineage>
</organism>
<protein>
    <recommendedName>
        <fullName evidence="4">Lipoprotein</fullName>
    </recommendedName>
</protein>
<reference evidence="2 3" key="1">
    <citation type="journal article" date="2016" name="PLoS ONE">
        <title>Comparative Genomics Analysis of Streptococcus tigurinus Strains Identifies Genetic Elements Specifically and Uniquely Present in Highly Virulent Strains.</title>
        <authorList>
            <person name="Diene S.M."/>
            <person name="Francois P."/>
            <person name="Zbinden A."/>
            <person name="Entenza J.M."/>
            <person name="Resch G."/>
        </authorList>
    </citation>
    <scope>NUCLEOTIDE SEQUENCE [LARGE SCALE GENOMIC DNA]</scope>
    <source>
        <strain evidence="2 3">AZ_14</strain>
    </source>
</reference>
<dbReference type="PROSITE" id="PS51257">
    <property type="entry name" value="PROKAR_LIPOPROTEIN"/>
    <property type="match status" value="1"/>
</dbReference>
<accession>A0A1X0WVM3</accession>
<feature type="signal peptide" evidence="1">
    <location>
        <begin position="1"/>
        <end position="27"/>
    </location>
</feature>
<gene>
    <name evidence="2" type="ORF">ATE35_04785</name>
</gene>
<sequence length="384" mass="44277">MKLFKKISCLFIIIVGALLLSACASHKEDKERLVRYLNNVYGENAYEMKEAPRHSCYWFVTLKDYPNIPFTCSVSHDWLAMGSPFIHSDFEETFCTRALAEYKENHNLGDDVLSYLHPVNFVYSTEVTNLDQLKESYGKMLDFINYTSLKYPILAETDCFGVRMDISGIRLKSSRRNLDGSIDTSIYRQVCNAENGKLNIRPFEEIRQELEPQLRTHPENSKGFVFVVNTTSFVLGSNTLDDCLYKHFELSSTTVEELQKIKLQPGESSENYILAKDYNDNSLEYYTKVTVKVKNLSDKECSVLDGTLMKAIISDPASMYIGDVYFEFDKRKELTADLYDMLGTKRPSTSEEESDGVLYKNIRVLFKMKTYFKEIDSVTLSYQE</sequence>
<proteinExistence type="predicted"/>
<dbReference type="EMBL" id="LNVG01000002">
    <property type="protein sequence ID" value="ORJ30838.1"/>
    <property type="molecule type" value="Genomic_DNA"/>
</dbReference>
<dbReference type="RefSeq" id="WP_084932499.1">
    <property type="nucleotide sequence ID" value="NZ_LNVG01000002.1"/>
</dbReference>
<name>A0A1X0WVM3_STROR</name>
<dbReference type="Proteomes" id="UP000192789">
    <property type="component" value="Unassembled WGS sequence"/>
</dbReference>
<dbReference type="AlphaFoldDB" id="A0A1X0WVM3"/>
<evidence type="ECO:0000313" key="3">
    <source>
        <dbReference type="Proteomes" id="UP000192789"/>
    </source>
</evidence>